<sequence length="217" mass="23046">MTSEHHGLGPTRARVLALLQSAAAPLSVADVADELGLHKNSARFHLEGLREAGYVDCTTGATGHLGRPPLLFTATSDSPNVTNSHLMELTQVLIRSFVSSLPDASRLAEEAGRSWGREVSDDTEPATDVLDGLVAQLAERGFGTIRGEDALTFTRCPFRPEVGLAELPVVCAIHQGFIDGYLDSCGGTHSADRIQVGPRLCHLDLHDAGAQMRVAAS</sequence>
<comment type="caution">
    <text evidence="1">The sequence shown here is derived from an EMBL/GenBank/DDBJ whole genome shotgun (WGS) entry which is preliminary data.</text>
</comment>
<dbReference type="Pfam" id="PF12840">
    <property type="entry name" value="HTH_20"/>
    <property type="match status" value="1"/>
</dbReference>
<evidence type="ECO:0000313" key="1">
    <source>
        <dbReference type="EMBL" id="OCL31438.1"/>
    </source>
</evidence>
<name>A0A1C0AHF5_9ACTN</name>
<protein>
    <recommendedName>
        <fullName evidence="3">Transcriptional regulator</fullName>
    </recommendedName>
</protein>
<dbReference type="InterPro" id="IPR036388">
    <property type="entry name" value="WH-like_DNA-bd_sf"/>
</dbReference>
<dbReference type="AlphaFoldDB" id="A0A1C0AHF5"/>
<gene>
    <name evidence="1" type="ORF">BCR15_09780</name>
</gene>
<dbReference type="RefSeq" id="WP_068752674.1">
    <property type="nucleotide sequence ID" value="NZ_MBQD01000026.1"/>
</dbReference>
<organism evidence="1 2">
    <name type="scientific">Tessaracoccus lapidicaptus</name>
    <dbReference type="NCBI Taxonomy" id="1427523"/>
    <lineage>
        <taxon>Bacteria</taxon>
        <taxon>Bacillati</taxon>
        <taxon>Actinomycetota</taxon>
        <taxon>Actinomycetes</taxon>
        <taxon>Propionibacteriales</taxon>
        <taxon>Propionibacteriaceae</taxon>
        <taxon>Tessaracoccus</taxon>
    </lineage>
</organism>
<dbReference type="CDD" id="cd00090">
    <property type="entry name" value="HTH_ARSR"/>
    <property type="match status" value="1"/>
</dbReference>
<dbReference type="SUPFAM" id="SSF46785">
    <property type="entry name" value="Winged helix' DNA-binding domain"/>
    <property type="match status" value="1"/>
</dbReference>
<dbReference type="EMBL" id="MBQD01000026">
    <property type="protein sequence ID" value="OCL31438.1"/>
    <property type="molecule type" value="Genomic_DNA"/>
</dbReference>
<accession>A0A1C0AHF5</accession>
<keyword evidence="2" id="KW-1185">Reference proteome</keyword>
<dbReference type="InterPro" id="IPR011991">
    <property type="entry name" value="ArsR-like_HTH"/>
</dbReference>
<evidence type="ECO:0008006" key="3">
    <source>
        <dbReference type="Google" id="ProtNLM"/>
    </source>
</evidence>
<dbReference type="Proteomes" id="UP000093501">
    <property type="component" value="Unassembled WGS sequence"/>
</dbReference>
<dbReference type="Gene3D" id="1.10.10.10">
    <property type="entry name" value="Winged helix-like DNA-binding domain superfamily/Winged helix DNA-binding domain"/>
    <property type="match status" value="1"/>
</dbReference>
<proteinExistence type="predicted"/>
<reference evidence="2" key="1">
    <citation type="submission" date="2016-07" db="EMBL/GenBank/DDBJ databases">
        <authorList>
            <person name="Florea S."/>
            <person name="Webb J.S."/>
            <person name="Jaromczyk J."/>
            <person name="Schardl C.L."/>
        </authorList>
    </citation>
    <scope>NUCLEOTIDE SEQUENCE [LARGE SCALE GENOMIC DNA]</scope>
    <source>
        <strain evidence="2">IPBSL-7</strain>
    </source>
</reference>
<evidence type="ECO:0000313" key="2">
    <source>
        <dbReference type="Proteomes" id="UP000093501"/>
    </source>
</evidence>
<dbReference type="InterPro" id="IPR036390">
    <property type="entry name" value="WH_DNA-bd_sf"/>
</dbReference>